<keyword evidence="2" id="KW-1185">Reference proteome</keyword>
<gene>
    <name evidence="1" type="ORF">BDV41DRAFT_414798</name>
</gene>
<sequence length="170" mass="19067">MISGRSIPASIHTLRFISFHSPPLVVHIHLHPQAFHLPTYSTPSFHHSLINTVASKTAVVSPGPPLKRTQNHRNIFATHDRPQTSLGRNHRSRQRSHDLYHHTLCLPATHWKPVLSSPASLQGPPRVLHLVIGRRTAWHDFGRSIATPFASFEQSTSVYILNKSSTLQEG</sequence>
<proteinExistence type="predicted"/>
<accession>A0A5N6WBL6</accession>
<protein>
    <submittedName>
        <fullName evidence="1">Uncharacterized protein</fullName>
    </submittedName>
</protein>
<dbReference type="EMBL" id="ML738298">
    <property type="protein sequence ID" value="KAE8318255.1"/>
    <property type="molecule type" value="Genomic_DNA"/>
</dbReference>
<name>A0A5N6WBL6_9EURO</name>
<organism evidence="1 2">
    <name type="scientific">Aspergillus transmontanensis</name>
    <dbReference type="NCBI Taxonomy" id="1034304"/>
    <lineage>
        <taxon>Eukaryota</taxon>
        <taxon>Fungi</taxon>
        <taxon>Dikarya</taxon>
        <taxon>Ascomycota</taxon>
        <taxon>Pezizomycotina</taxon>
        <taxon>Eurotiomycetes</taxon>
        <taxon>Eurotiomycetidae</taxon>
        <taxon>Eurotiales</taxon>
        <taxon>Aspergillaceae</taxon>
        <taxon>Aspergillus</taxon>
        <taxon>Aspergillus subgen. Circumdati</taxon>
    </lineage>
</organism>
<evidence type="ECO:0000313" key="2">
    <source>
        <dbReference type="Proteomes" id="UP000325433"/>
    </source>
</evidence>
<dbReference type="AlphaFoldDB" id="A0A5N6WBL6"/>
<reference evidence="2" key="1">
    <citation type="submission" date="2019-04" db="EMBL/GenBank/DDBJ databases">
        <title>Friends and foes A comparative genomics studyof 23 Aspergillus species from section Flavi.</title>
        <authorList>
            <consortium name="DOE Joint Genome Institute"/>
            <person name="Kjaerbolling I."/>
            <person name="Vesth T."/>
            <person name="Frisvad J.C."/>
            <person name="Nybo J.L."/>
            <person name="Theobald S."/>
            <person name="Kildgaard S."/>
            <person name="Isbrandt T."/>
            <person name="Kuo A."/>
            <person name="Sato A."/>
            <person name="Lyhne E.K."/>
            <person name="Kogle M.E."/>
            <person name="Wiebenga A."/>
            <person name="Kun R.S."/>
            <person name="Lubbers R.J."/>
            <person name="Makela M.R."/>
            <person name="Barry K."/>
            <person name="Chovatia M."/>
            <person name="Clum A."/>
            <person name="Daum C."/>
            <person name="Haridas S."/>
            <person name="He G."/>
            <person name="LaButti K."/>
            <person name="Lipzen A."/>
            <person name="Mondo S."/>
            <person name="Riley R."/>
            <person name="Salamov A."/>
            <person name="Simmons B.A."/>
            <person name="Magnuson J.K."/>
            <person name="Henrissat B."/>
            <person name="Mortensen U.H."/>
            <person name="Larsen T.O."/>
            <person name="Devries R.P."/>
            <person name="Grigoriev I.V."/>
            <person name="Machida M."/>
            <person name="Baker S.E."/>
            <person name="Andersen M.R."/>
        </authorList>
    </citation>
    <scope>NUCLEOTIDE SEQUENCE [LARGE SCALE GENOMIC DNA]</scope>
    <source>
        <strain evidence="2">CBS 130015</strain>
    </source>
</reference>
<dbReference type="Proteomes" id="UP000325433">
    <property type="component" value="Unassembled WGS sequence"/>
</dbReference>
<evidence type="ECO:0000313" key="1">
    <source>
        <dbReference type="EMBL" id="KAE8318255.1"/>
    </source>
</evidence>